<dbReference type="CDD" id="cd17546">
    <property type="entry name" value="REC_hyHK_CKI1_RcsC-like"/>
    <property type="match status" value="1"/>
</dbReference>
<comment type="catalytic activity">
    <reaction evidence="1">
        <text>ATP + protein L-histidine = ADP + protein N-phospho-L-histidine.</text>
        <dbReference type="EC" id="2.7.13.3"/>
    </reaction>
</comment>
<dbReference type="Gene3D" id="3.40.190.10">
    <property type="entry name" value="Periplasmic binding protein-like II"/>
    <property type="match status" value="2"/>
</dbReference>
<evidence type="ECO:0000256" key="17">
    <source>
        <dbReference type="SAM" id="Phobius"/>
    </source>
</evidence>
<gene>
    <name evidence="22" type="ORF">SAMN04488244_106117</name>
</gene>
<accession>A0A1H5WXM9</accession>
<evidence type="ECO:0000259" key="20">
    <source>
        <dbReference type="PROSITE" id="PS50110"/>
    </source>
</evidence>
<dbReference type="EC" id="2.7.13.3" evidence="3"/>
<dbReference type="InterPro" id="IPR004358">
    <property type="entry name" value="Sig_transdc_His_kin-like_C"/>
</dbReference>
<dbReference type="SMART" id="SM00062">
    <property type="entry name" value="PBPb"/>
    <property type="match status" value="1"/>
</dbReference>
<dbReference type="SUPFAM" id="SSF52172">
    <property type="entry name" value="CheY-like"/>
    <property type="match status" value="1"/>
</dbReference>
<keyword evidence="5" id="KW-0997">Cell inner membrane</keyword>
<keyword evidence="9 22" id="KW-0418">Kinase</keyword>
<evidence type="ECO:0000256" key="2">
    <source>
        <dbReference type="ARBA" id="ARBA00004429"/>
    </source>
</evidence>
<dbReference type="Gene3D" id="3.40.50.2300">
    <property type="match status" value="1"/>
</dbReference>
<evidence type="ECO:0000256" key="12">
    <source>
        <dbReference type="ARBA" id="ARBA00022989"/>
    </source>
</evidence>
<evidence type="ECO:0000256" key="14">
    <source>
        <dbReference type="ARBA" id="ARBA00023136"/>
    </source>
</evidence>
<feature type="signal peptide" evidence="18">
    <location>
        <begin position="1"/>
        <end position="26"/>
    </location>
</feature>
<feature type="domain" description="Histidine kinase" evidence="19">
    <location>
        <begin position="554"/>
        <end position="774"/>
    </location>
</feature>
<keyword evidence="11" id="KW-0067">ATP-binding</keyword>
<dbReference type="SMART" id="SM00388">
    <property type="entry name" value="HisKA"/>
    <property type="match status" value="1"/>
</dbReference>
<dbReference type="InterPro" id="IPR005467">
    <property type="entry name" value="His_kinase_dom"/>
</dbReference>
<evidence type="ECO:0000256" key="1">
    <source>
        <dbReference type="ARBA" id="ARBA00000085"/>
    </source>
</evidence>
<dbReference type="InterPro" id="IPR011006">
    <property type="entry name" value="CheY-like_superfamily"/>
</dbReference>
<evidence type="ECO:0000259" key="21">
    <source>
        <dbReference type="PROSITE" id="PS50894"/>
    </source>
</evidence>
<protein>
    <recommendedName>
        <fullName evidence="3">histidine kinase</fullName>
        <ecNumber evidence="3">2.7.13.3</ecNumber>
    </recommendedName>
</protein>
<proteinExistence type="predicted"/>
<dbReference type="InterPro" id="IPR008207">
    <property type="entry name" value="Sig_transdc_His_kin_Hpt_dom"/>
</dbReference>
<evidence type="ECO:0000256" key="10">
    <source>
        <dbReference type="ARBA" id="ARBA00022801"/>
    </source>
</evidence>
<evidence type="ECO:0000256" key="7">
    <source>
        <dbReference type="ARBA" id="ARBA00022679"/>
    </source>
</evidence>
<dbReference type="OrthoDB" id="9810730at2"/>
<dbReference type="Proteomes" id="UP000236721">
    <property type="component" value="Unassembled WGS sequence"/>
</dbReference>
<dbReference type="Pfam" id="PF02518">
    <property type="entry name" value="HATPase_c"/>
    <property type="match status" value="1"/>
</dbReference>
<dbReference type="SMART" id="SM00387">
    <property type="entry name" value="HATPase_c"/>
    <property type="match status" value="1"/>
</dbReference>
<dbReference type="PROSITE" id="PS50110">
    <property type="entry name" value="RESPONSE_REGULATORY"/>
    <property type="match status" value="1"/>
</dbReference>
<dbReference type="GO" id="GO:0000155">
    <property type="term" value="F:phosphorelay sensor kinase activity"/>
    <property type="evidence" value="ECO:0007669"/>
    <property type="project" value="InterPro"/>
</dbReference>
<evidence type="ECO:0000313" key="22">
    <source>
        <dbReference type="EMBL" id="SEG04242.1"/>
    </source>
</evidence>
<evidence type="ECO:0000256" key="13">
    <source>
        <dbReference type="ARBA" id="ARBA00023012"/>
    </source>
</evidence>
<dbReference type="PRINTS" id="PR00344">
    <property type="entry name" value="BCTRLSENSOR"/>
</dbReference>
<keyword evidence="11" id="KW-0547">Nucleotide-binding</keyword>
<name>A0A1H5WXM9_9VIBR</name>
<evidence type="ECO:0000256" key="11">
    <source>
        <dbReference type="ARBA" id="ARBA00022840"/>
    </source>
</evidence>
<dbReference type="PANTHER" id="PTHR43047:SF78">
    <property type="entry name" value="SENSORY_REGULATORY PROTEIN RPFC"/>
    <property type="match status" value="1"/>
</dbReference>
<dbReference type="SUPFAM" id="SSF53850">
    <property type="entry name" value="Periplasmic binding protein-like II"/>
    <property type="match status" value="2"/>
</dbReference>
<evidence type="ECO:0000313" key="23">
    <source>
        <dbReference type="Proteomes" id="UP000236721"/>
    </source>
</evidence>
<evidence type="ECO:0000256" key="16">
    <source>
        <dbReference type="PROSITE-ProRule" id="PRU00169"/>
    </source>
</evidence>
<feature type="chain" id="PRO_5009288833" description="histidine kinase" evidence="18">
    <location>
        <begin position="27"/>
        <end position="1054"/>
    </location>
</feature>
<evidence type="ECO:0000256" key="3">
    <source>
        <dbReference type="ARBA" id="ARBA00012438"/>
    </source>
</evidence>
<feature type="domain" description="Response regulatory" evidence="20">
    <location>
        <begin position="797"/>
        <end position="911"/>
    </location>
</feature>
<dbReference type="RefSeq" id="WP_103879867.1">
    <property type="nucleotide sequence ID" value="NZ_FNVG01000006.1"/>
</dbReference>
<feature type="transmembrane region" description="Helical" evidence="17">
    <location>
        <begin position="497"/>
        <end position="518"/>
    </location>
</feature>
<dbReference type="PROSITE" id="PS50109">
    <property type="entry name" value="HIS_KIN"/>
    <property type="match status" value="1"/>
</dbReference>
<evidence type="ECO:0000259" key="19">
    <source>
        <dbReference type="PROSITE" id="PS50109"/>
    </source>
</evidence>
<keyword evidence="23" id="KW-1185">Reference proteome</keyword>
<dbReference type="InterPro" id="IPR003661">
    <property type="entry name" value="HisK_dim/P_dom"/>
</dbReference>
<dbReference type="InterPro" id="IPR036097">
    <property type="entry name" value="HisK_dim/P_sf"/>
</dbReference>
<dbReference type="GO" id="GO:0005886">
    <property type="term" value="C:plasma membrane"/>
    <property type="evidence" value="ECO:0007669"/>
    <property type="project" value="UniProtKB-SubCell"/>
</dbReference>
<dbReference type="AlphaFoldDB" id="A0A1H5WXM9"/>
<dbReference type="InterPro" id="IPR001789">
    <property type="entry name" value="Sig_transdc_resp-reg_receiver"/>
</dbReference>
<sequence length="1054" mass="118721">MLGKINRLCPFFGFLSVFLASSLAFSEEVRNKEKIHAAIEIYEHIALPEQESLHSFLTDYWLDWATKHNYDLHISKLTRNEINEGFKANSLDLLLFTPSSDLSIRGAHASVPYIKMKGSLFSKNSSLSLQLRKKSILVSPWGAEPDFYNNYNENLVKTDNPALIVQYLNQADYLYLADRTNIEAELLKEYGFREIHDEDVFTSFSVSVNDEDKLLEKVNKWIVESNYALTLSYWKNSFQEGSPHYTPLAGTYDKSLFENHLPLYKSSLELKFPFYKGDEPDYISSGFLVEGALVDLAKKIGNQSGVQFKPIYYENFDKALLALESDEVDLVLGLFQIPSRRKFLFSERIGSVTASIASLDGTDSLIGLKGKALAQVAGFAENEILQNEISYDKVYVESITEAMELVSEGKVDAYVGNLYHISFQKELQQADNVLVLRPLDFEFDLPLKIALRNYRKDYLGLINQALSGLGGNFYAQSKERWYSQDKVAVSDSESYDYQLLVVIFAMFTAFIFVVMLFIRQRRLSMDYQTALRVLEDKQQVIAEVSQAKSDFLARMSHEIRTPMNGILGMVEALNTTTLSADQRKLVRALDDSSNNLLSLLNDVLDFSKFQAGKISLAKSSVYLPDLLRSAEGNFKSRARLKKLNLCVSYSNSINNWYELDAHRLLQVLNNLLSNAIKFTEKGDVSLRVESFSNALDDVELVFLIRDTGKGIENASLENVFSPFHQEQSDNYSHLGTGLGLSICKDIVDAMHGAIDISSIYGWGTQVKITIPTKRVSQPGGDSLSGNEKDSSLIRALRVLCVDDNEVNLLVVANQMQQLGVSFETVSNGVEALNALENRSFDIVLSDCHMPEMDGYELAREIRKRDRFEYLIAITADANSEVKDRCKEAGFDDCIIKPTSALSLREKFSVVLRTRGIDAKALDIVSTHSASEISRNSISSDHSLNLEHLKEIAGHEHQVMVNILKNYLLGDDIDTLRNVYKVRDSSAVKRVLHKIKGSLLYLGETKTADMASDIENKINTLNQEQVTAEIDRLIEALTNVRVAINKYLDSLNENS</sequence>
<keyword evidence="6 16" id="KW-0597">Phosphoprotein</keyword>
<dbReference type="GO" id="GO:0016787">
    <property type="term" value="F:hydrolase activity"/>
    <property type="evidence" value="ECO:0007669"/>
    <property type="project" value="UniProtKB-KW"/>
</dbReference>
<dbReference type="Pfam" id="PF01627">
    <property type="entry name" value="Hpt"/>
    <property type="match status" value="1"/>
</dbReference>
<evidence type="ECO:0000256" key="4">
    <source>
        <dbReference type="ARBA" id="ARBA00022475"/>
    </source>
</evidence>
<dbReference type="PROSITE" id="PS50894">
    <property type="entry name" value="HPT"/>
    <property type="match status" value="1"/>
</dbReference>
<dbReference type="InterPro" id="IPR001638">
    <property type="entry name" value="Solute-binding_3/MltF_N"/>
</dbReference>
<keyword evidence="12 17" id="KW-1133">Transmembrane helix</keyword>
<keyword evidence="7" id="KW-0808">Transferase</keyword>
<evidence type="ECO:0000256" key="5">
    <source>
        <dbReference type="ARBA" id="ARBA00022519"/>
    </source>
</evidence>
<organism evidence="22 23">
    <name type="scientific">Vibrio hangzhouensis</name>
    <dbReference type="NCBI Taxonomy" id="462991"/>
    <lineage>
        <taxon>Bacteria</taxon>
        <taxon>Pseudomonadati</taxon>
        <taxon>Pseudomonadota</taxon>
        <taxon>Gammaproteobacteria</taxon>
        <taxon>Vibrionales</taxon>
        <taxon>Vibrionaceae</taxon>
        <taxon>Vibrio</taxon>
    </lineage>
</organism>
<evidence type="ECO:0000256" key="18">
    <source>
        <dbReference type="SAM" id="SignalP"/>
    </source>
</evidence>
<feature type="modified residue" description="Phosphohistidine" evidence="15">
    <location>
        <position position="992"/>
    </location>
</feature>
<keyword evidence="18" id="KW-0732">Signal</keyword>
<dbReference type="CDD" id="cd00082">
    <property type="entry name" value="HisKA"/>
    <property type="match status" value="1"/>
</dbReference>
<comment type="subcellular location">
    <subcellularLocation>
        <location evidence="2">Cell inner membrane</location>
        <topology evidence="2">Multi-pass membrane protein</topology>
    </subcellularLocation>
</comment>
<reference evidence="23" key="1">
    <citation type="submission" date="2016-10" db="EMBL/GenBank/DDBJ databases">
        <authorList>
            <person name="Varghese N."/>
            <person name="Submissions S."/>
        </authorList>
    </citation>
    <scope>NUCLEOTIDE SEQUENCE [LARGE SCALE GENOMIC DNA]</scope>
    <source>
        <strain evidence="23">CGMCC 1.7062</strain>
    </source>
</reference>
<feature type="domain" description="HPt" evidence="21">
    <location>
        <begin position="953"/>
        <end position="1050"/>
    </location>
</feature>
<dbReference type="Gene3D" id="3.30.565.10">
    <property type="entry name" value="Histidine kinase-like ATPase, C-terminal domain"/>
    <property type="match status" value="1"/>
</dbReference>
<evidence type="ECO:0000256" key="8">
    <source>
        <dbReference type="ARBA" id="ARBA00022692"/>
    </source>
</evidence>
<dbReference type="EMBL" id="FNVG01000006">
    <property type="protein sequence ID" value="SEG04242.1"/>
    <property type="molecule type" value="Genomic_DNA"/>
</dbReference>
<dbReference type="InterPro" id="IPR036890">
    <property type="entry name" value="HATPase_C_sf"/>
</dbReference>
<keyword evidence="8 17" id="KW-0812">Transmembrane</keyword>
<dbReference type="Gene3D" id="1.10.287.130">
    <property type="match status" value="1"/>
</dbReference>
<dbReference type="SUPFAM" id="SSF47226">
    <property type="entry name" value="Histidine-containing phosphotransfer domain, HPT domain"/>
    <property type="match status" value="1"/>
</dbReference>
<dbReference type="Pfam" id="PF00512">
    <property type="entry name" value="HisKA"/>
    <property type="match status" value="1"/>
</dbReference>
<dbReference type="Pfam" id="PF00072">
    <property type="entry name" value="Response_reg"/>
    <property type="match status" value="1"/>
</dbReference>
<dbReference type="SUPFAM" id="SSF55874">
    <property type="entry name" value="ATPase domain of HSP90 chaperone/DNA topoisomerase II/histidine kinase"/>
    <property type="match status" value="1"/>
</dbReference>
<dbReference type="Gene3D" id="1.20.120.160">
    <property type="entry name" value="HPT domain"/>
    <property type="match status" value="1"/>
</dbReference>
<dbReference type="SUPFAM" id="SSF47384">
    <property type="entry name" value="Homodimeric domain of signal transducing histidine kinase"/>
    <property type="match status" value="1"/>
</dbReference>
<keyword evidence="13" id="KW-0902">Two-component regulatory system</keyword>
<keyword evidence="4" id="KW-1003">Cell membrane</keyword>
<dbReference type="SMART" id="SM00448">
    <property type="entry name" value="REC"/>
    <property type="match status" value="1"/>
</dbReference>
<feature type="modified residue" description="4-aspartylphosphate" evidence="16">
    <location>
        <position position="846"/>
    </location>
</feature>
<evidence type="ECO:0000256" key="15">
    <source>
        <dbReference type="PROSITE-ProRule" id="PRU00110"/>
    </source>
</evidence>
<dbReference type="Pfam" id="PF00497">
    <property type="entry name" value="SBP_bac_3"/>
    <property type="match status" value="1"/>
</dbReference>
<keyword evidence="10" id="KW-0378">Hydrolase</keyword>
<evidence type="ECO:0000256" key="6">
    <source>
        <dbReference type="ARBA" id="ARBA00022553"/>
    </source>
</evidence>
<evidence type="ECO:0000256" key="9">
    <source>
        <dbReference type="ARBA" id="ARBA00022777"/>
    </source>
</evidence>
<dbReference type="InterPro" id="IPR003594">
    <property type="entry name" value="HATPase_dom"/>
</dbReference>
<keyword evidence="14 17" id="KW-0472">Membrane</keyword>
<dbReference type="PANTHER" id="PTHR43047">
    <property type="entry name" value="TWO-COMPONENT HISTIDINE PROTEIN KINASE"/>
    <property type="match status" value="1"/>
</dbReference>
<dbReference type="InterPro" id="IPR036641">
    <property type="entry name" value="HPT_dom_sf"/>
</dbReference>